<evidence type="ECO:0000313" key="10">
    <source>
        <dbReference type="Proteomes" id="UP000494040"/>
    </source>
</evidence>
<dbReference type="InterPro" id="IPR029033">
    <property type="entry name" value="His_PPase_superfam"/>
</dbReference>
<evidence type="ECO:0000256" key="8">
    <source>
        <dbReference type="SAM" id="SignalP"/>
    </source>
</evidence>
<gene>
    <name evidence="9" type="primary">106660856</name>
</gene>
<evidence type="ECO:0000256" key="3">
    <source>
        <dbReference type="ARBA" id="ARBA00012646"/>
    </source>
</evidence>
<dbReference type="EC" id="3.1.3.2" evidence="3"/>
<dbReference type="GO" id="GO:0003993">
    <property type="term" value="F:acid phosphatase activity"/>
    <property type="evidence" value="ECO:0007669"/>
    <property type="project" value="UniProtKB-EC"/>
</dbReference>
<dbReference type="InterPro" id="IPR050645">
    <property type="entry name" value="Histidine_acid_phosphatase"/>
</dbReference>
<dbReference type="PANTHER" id="PTHR11567">
    <property type="entry name" value="ACID PHOSPHATASE-RELATED"/>
    <property type="match status" value="1"/>
</dbReference>
<keyword evidence="7" id="KW-0325">Glycoprotein</keyword>
<evidence type="ECO:0000256" key="4">
    <source>
        <dbReference type="ARBA" id="ARBA00022729"/>
    </source>
</evidence>
<keyword evidence="6" id="KW-1015">Disulfide bond</keyword>
<evidence type="ECO:0000256" key="6">
    <source>
        <dbReference type="ARBA" id="ARBA00023157"/>
    </source>
</evidence>
<keyword evidence="4 8" id="KW-0732">Signal</keyword>
<evidence type="ECO:0000256" key="5">
    <source>
        <dbReference type="ARBA" id="ARBA00022801"/>
    </source>
</evidence>
<dbReference type="KEGG" id="clec:106660856"/>
<evidence type="ECO:0000256" key="1">
    <source>
        <dbReference type="ARBA" id="ARBA00000032"/>
    </source>
</evidence>
<evidence type="ECO:0000313" key="9">
    <source>
        <dbReference type="EnsemblMetazoa" id="XP_014239337.1"/>
    </source>
</evidence>
<organism evidence="9 10">
    <name type="scientific">Cimex lectularius</name>
    <name type="common">Bed bug</name>
    <name type="synonym">Acanthia lectularia</name>
    <dbReference type="NCBI Taxonomy" id="79782"/>
    <lineage>
        <taxon>Eukaryota</taxon>
        <taxon>Metazoa</taxon>
        <taxon>Ecdysozoa</taxon>
        <taxon>Arthropoda</taxon>
        <taxon>Hexapoda</taxon>
        <taxon>Insecta</taxon>
        <taxon>Pterygota</taxon>
        <taxon>Neoptera</taxon>
        <taxon>Paraneoptera</taxon>
        <taxon>Hemiptera</taxon>
        <taxon>Heteroptera</taxon>
        <taxon>Panheteroptera</taxon>
        <taxon>Cimicomorpha</taxon>
        <taxon>Cimicidae</taxon>
        <taxon>Cimex</taxon>
    </lineage>
</organism>
<dbReference type="AlphaFoldDB" id="A0A8I6R6A8"/>
<reference evidence="9" key="1">
    <citation type="submission" date="2022-01" db="UniProtKB">
        <authorList>
            <consortium name="EnsemblMetazoa"/>
        </authorList>
    </citation>
    <scope>IDENTIFICATION</scope>
</reference>
<keyword evidence="5" id="KW-0378">Hydrolase</keyword>
<accession>A0A8I6R6A8</accession>
<dbReference type="Gene3D" id="3.40.50.1240">
    <property type="entry name" value="Phosphoglycerate mutase-like"/>
    <property type="match status" value="1"/>
</dbReference>
<keyword evidence="10" id="KW-1185">Reference proteome</keyword>
<comment type="similarity">
    <text evidence="2">Belongs to the histidine acid phosphatase family.</text>
</comment>
<dbReference type="OMA" id="KFLAPYY"/>
<dbReference type="EnsemblMetazoa" id="XM_014383851.2">
    <property type="protein sequence ID" value="XP_014239337.1"/>
    <property type="gene ID" value="LOC106660856"/>
</dbReference>
<dbReference type="Proteomes" id="UP000494040">
    <property type="component" value="Unassembled WGS sequence"/>
</dbReference>
<evidence type="ECO:0000256" key="2">
    <source>
        <dbReference type="ARBA" id="ARBA00005375"/>
    </source>
</evidence>
<feature type="signal peptide" evidence="8">
    <location>
        <begin position="1"/>
        <end position="16"/>
    </location>
</feature>
<dbReference type="PANTHER" id="PTHR11567:SF211">
    <property type="entry name" value="PROSTATIC ACID PHOSPHATASE"/>
    <property type="match status" value="1"/>
</dbReference>
<dbReference type="CDD" id="cd07061">
    <property type="entry name" value="HP_HAP_like"/>
    <property type="match status" value="1"/>
</dbReference>
<name>A0A8I6R6A8_CIMLE</name>
<evidence type="ECO:0000256" key="7">
    <source>
        <dbReference type="ARBA" id="ARBA00023180"/>
    </source>
</evidence>
<dbReference type="Pfam" id="PF00328">
    <property type="entry name" value="His_Phos_2"/>
    <property type="match status" value="1"/>
</dbReference>
<proteinExistence type="inferred from homology"/>
<protein>
    <recommendedName>
        <fullName evidence="3">acid phosphatase</fullName>
        <ecNumber evidence="3">3.1.3.2</ecNumber>
    </recommendedName>
</protein>
<sequence>MFQAFLLAVLANLTMAHQDSLSLIHLVFRHGERTPASTYPNDPYINDTFSPYGWGQLTNEGKMHQYKLGQWLRKRYGHFLGDQFNSDQVFAMSTDVDRTKASCQYMFAGLFPPKGPQIWNKNLLWQAVPLNYQHLKQDRLLLVRGCPKYSESLEEALKNKTIQDKIKSYEQLYTYLTNHTGVTVKTPWDVEDIYSTLKAEEGLNYKLPEWTKSVYPDKMKEVTAYSFELNVCSKELKKIKGGPLLKKILDDSKAKVEGKTKMKMYNYAGHDSTVANLMQAMNVWNGEVPGFNCLIMIELHDLKTYHGLKVFLKKSINEEPRELVIPGCESPCPLDKAYQTFAPMLPNNLDTLCKPKNQKFVPTKDAQP</sequence>
<dbReference type="OrthoDB" id="5821688at2759"/>
<comment type="catalytic activity">
    <reaction evidence="1">
        <text>a phosphate monoester + H2O = an alcohol + phosphate</text>
        <dbReference type="Rhea" id="RHEA:15017"/>
        <dbReference type="ChEBI" id="CHEBI:15377"/>
        <dbReference type="ChEBI" id="CHEBI:30879"/>
        <dbReference type="ChEBI" id="CHEBI:43474"/>
        <dbReference type="ChEBI" id="CHEBI:67140"/>
        <dbReference type="EC" id="3.1.3.2"/>
    </reaction>
</comment>
<dbReference type="InterPro" id="IPR033379">
    <property type="entry name" value="Acid_Pase_AS"/>
</dbReference>
<dbReference type="PROSITE" id="PS00616">
    <property type="entry name" value="HIS_ACID_PHOSPHAT_1"/>
    <property type="match status" value="1"/>
</dbReference>
<dbReference type="InterPro" id="IPR000560">
    <property type="entry name" value="His_Pase_clade-2"/>
</dbReference>
<dbReference type="SUPFAM" id="SSF53254">
    <property type="entry name" value="Phosphoglycerate mutase-like"/>
    <property type="match status" value="1"/>
</dbReference>
<feature type="chain" id="PRO_5035272013" description="acid phosphatase" evidence="8">
    <location>
        <begin position="17"/>
        <end position="368"/>
    </location>
</feature>